<comment type="caution">
    <text evidence="2">The sequence shown here is derived from an EMBL/GenBank/DDBJ whole genome shotgun (WGS) entry which is preliminary data.</text>
</comment>
<dbReference type="EMBL" id="JAFEUC010000015">
    <property type="protein sequence ID" value="MBM7079912.1"/>
    <property type="molecule type" value="Genomic_DNA"/>
</dbReference>
<evidence type="ECO:0000313" key="2">
    <source>
        <dbReference type="EMBL" id="MBM7079912.1"/>
    </source>
</evidence>
<dbReference type="RefSeq" id="WP_204927692.1">
    <property type="nucleotide sequence ID" value="NZ_JAFEUC010000015.1"/>
</dbReference>
<dbReference type="Proteomes" id="UP001518872">
    <property type="component" value="Unassembled WGS sequence"/>
</dbReference>
<organism evidence="2 3">
    <name type="scientific">Micromonospora humida</name>
    <dbReference type="NCBI Taxonomy" id="2809018"/>
    <lineage>
        <taxon>Bacteria</taxon>
        <taxon>Bacillati</taxon>
        <taxon>Actinomycetota</taxon>
        <taxon>Actinomycetes</taxon>
        <taxon>Micromonosporales</taxon>
        <taxon>Micromonosporaceae</taxon>
        <taxon>Micromonospora</taxon>
    </lineage>
</organism>
<accession>A0ABS2J028</accession>
<evidence type="ECO:0000313" key="3">
    <source>
        <dbReference type="Proteomes" id="UP001518872"/>
    </source>
</evidence>
<sequence length="309" mass="32758">MTRRPTVWTWLLSLLVVVALTPTPASAAPVVGERDARDLAAVRSAAAQATWSTGPVAPGVSQGWVWNNANPLNAAYQVGLSPTGAGDTTPCQFEVTRTWYSREPGGERRFHFVIRNSGTLTCTATVLLSWLTPTHDWSTGALAPGASGNYGWVEQIAPTVSYLLGVTPTGATATAACQLEITRSWYRQEPDGVRKFYFVLRNIGTITCSGQFQLAETDPSASWSTGTLAVGGSATWTWNNANPLTAVYLPGLAPTGAAGGNACQLEVTRSRYVQRANPDGSRQRQYVLTVGNVGQLPCGGTVLLGSLTP</sequence>
<feature type="signal peptide" evidence="1">
    <location>
        <begin position="1"/>
        <end position="27"/>
    </location>
</feature>
<gene>
    <name evidence="2" type="ORF">JQX11_26715</name>
</gene>
<evidence type="ECO:0000256" key="1">
    <source>
        <dbReference type="SAM" id="SignalP"/>
    </source>
</evidence>
<keyword evidence="3" id="KW-1185">Reference proteome</keyword>
<proteinExistence type="predicted"/>
<reference evidence="2 3" key="1">
    <citation type="submission" date="2021-02" db="EMBL/GenBank/DDBJ databases">
        <authorList>
            <person name="Ra J.-S."/>
        </authorList>
    </citation>
    <scope>NUCLEOTIDE SEQUENCE [LARGE SCALE GENOMIC DNA]</scope>
    <source>
        <strain evidence="2 3">MMS20-R1-14</strain>
    </source>
</reference>
<keyword evidence="1" id="KW-0732">Signal</keyword>
<protein>
    <submittedName>
        <fullName evidence="2">Uncharacterized protein</fullName>
    </submittedName>
</protein>
<name>A0ABS2J028_9ACTN</name>
<feature type="chain" id="PRO_5047525964" evidence="1">
    <location>
        <begin position="28"/>
        <end position="309"/>
    </location>
</feature>